<reference evidence="2" key="1">
    <citation type="submission" date="2020-12" db="EMBL/GenBank/DDBJ databases">
        <title>Vagococcus allomyrinae sp. nov. and Enterococcus lavae sp. nov., isolated from the larvae of Allomyrina dichotoma.</title>
        <authorList>
            <person name="Lee S.D."/>
        </authorList>
    </citation>
    <scope>NUCLEOTIDE SEQUENCE</scope>
    <source>
        <strain evidence="2">BWB3-3</strain>
    </source>
</reference>
<dbReference type="PANTHER" id="PTHR34474">
    <property type="entry name" value="SIGNAL TRANSDUCTION PROTEIN TRAP"/>
    <property type="match status" value="1"/>
</dbReference>
<proteinExistence type="predicted"/>
<dbReference type="SUPFAM" id="SSF54909">
    <property type="entry name" value="Dimeric alpha+beta barrel"/>
    <property type="match status" value="1"/>
</dbReference>
<protein>
    <submittedName>
        <fullName evidence="2">Antibiotic biosynthesis monooxygenase</fullName>
    </submittedName>
</protein>
<dbReference type="RefSeq" id="WP_209531029.1">
    <property type="nucleotide sequence ID" value="NZ_JAEEGA010000015.1"/>
</dbReference>
<feature type="domain" description="ABM" evidence="1">
    <location>
        <begin position="2"/>
        <end position="96"/>
    </location>
</feature>
<dbReference type="Pfam" id="PF03992">
    <property type="entry name" value="ABM"/>
    <property type="match status" value="1"/>
</dbReference>
<dbReference type="PANTHER" id="PTHR34474:SF4">
    <property type="entry name" value="HEME OXYGENASE (STAPHYLOBILIN-PRODUCING) 1"/>
    <property type="match status" value="1"/>
</dbReference>
<comment type="caution">
    <text evidence="2">The sequence shown here is derived from an EMBL/GenBank/DDBJ whole genome shotgun (WGS) entry which is preliminary data.</text>
</comment>
<keyword evidence="2" id="KW-0560">Oxidoreductase</keyword>
<keyword evidence="3" id="KW-1185">Reference proteome</keyword>
<dbReference type="InterPro" id="IPR050404">
    <property type="entry name" value="Heme-degrading_MO"/>
</dbReference>
<dbReference type="PROSITE" id="PS51725">
    <property type="entry name" value="ABM"/>
    <property type="match status" value="1"/>
</dbReference>
<dbReference type="InterPro" id="IPR011008">
    <property type="entry name" value="Dimeric_a/b-barrel"/>
</dbReference>
<dbReference type="Proteomes" id="UP000674938">
    <property type="component" value="Unassembled WGS sequence"/>
</dbReference>
<dbReference type="AlphaFoldDB" id="A0A940SWE1"/>
<dbReference type="EMBL" id="JAEEGA010000015">
    <property type="protein sequence ID" value="MBP1043215.1"/>
    <property type="molecule type" value="Genomic_DNA"/>
</dbReference>
<gene>
    <name evidence="2" type="ORF">I6N95_19530</name>
</gene>
<keyword evidence="2" id="KW-0503">Monooxygenase</keyword>
<organism evidence="2 3">
    <name type="scientific">Vagococcus allomyrinae</name>
    <dbReference type="NCBI Taxonomy" id="2794353"/>
    <lineage>
        <taxon>Bacteria</taxon>
        <taxon>Bacillati</taxon>
        <taxon>Bacillota</taxon>
        <taxon>Bacilli</taxon>
        <taxon>Lactobacillales</taxon>
        <taxon>Enterococcaceae</taxon>
        <taxon>Vagococcus</taxon>
    </lineage>
</organism>
<dbReference type="InterPro" id="IPR007138">
    <property type="entry name" value="ABM_dom"/>
</dbReference>
<dbReference type="GO" id="GO:0004497">
    <property type="term" value="F:monooxygenase activity"/>
    <property type="evidence" value="ECO:0007669"/>
    <property type="project" value="UniProtKB-KW"/>
</dbReference>
<evidence type="ECO:0000313" key="3">
    <source>
        <dbReference type="Proteomes" id="UP000674938"/>
    </source>
</evidence>
<name>A0A940SWE1_9ENTE</name>
<accession>A0A940SWE1</accession>
<dbReference type="Gene3D" id="3.30.70.100">
    <property type="match status" value="1"/>
</dbReference>
<evidence type="ECO:0000259" key="1">
    <source>
        <dbReference type="PROSITE" id="PS51725"/>
    </source>
</evidence>
<evidence type="ECO:0000313" key="2">
    <source>
        <dbReference type="EMBL" id="MBP1043215.1"/>
    </source>
</evidence>
<sequence>MFIVTNTIRTEKPATAKIIEKFAGGHATASVTNIKGFLGFELWQKEAALDYDEIVVVSKWVEKADQKAWLKSEGFKKAHGRTDETRHEKPKTIGIISNEIEEFYSVLTQNPIEE</sequence>